<gene>
    <name evidence="1" type="ORF">DIS24_g11368</name>
</gene>
<reference evidence="1" key="1">
    <citation type="submission" date="2023-06" db="EMBL/GenBank/DDBJ databases">
        <title>Multi-omics analyses reveal the molecular pathogenesis toolkit of Lasiodiplodia hormozganensis, a cross-kingdom pathogen.</title>
        <authorList>
            <person name="Felix C."/>
            <person name="Meneses R."/>
            <person name="Goncalves M.F.M."/>
            <person name="Tilleman L."/>
            <person name="Duarte A.S."/>
            <person name="Jorrin-Novo J.V."/>
            <person name="Van De Peer Y."/>
            <person name="Deforce D."/>
            <person name="Van Nieuwerburgh F."/>
            <person name="Esteves A.C."/>
            <person name="Alves A."/>
        </authorList>
    </citation>
    <scope>NUCLEOTIDE SEQUENCE</scope>
    <source>
        <strain evidence="1">CBS 339.90</strain>
    </source>
</reference>
<sequence>MQTVKPPLEPTSESASNEALSAAHRVLGIAEMRGWILMSLVHDTNNRTAGLRDLMTCRLVNRSWKDSVKFIANSEPLRSEMIVNGRPKVYGRHEAPAAWRDLLHSEGVNKVPRRLGGHHGRVRYSHRRWNELKFHPLLADVFGISRTIDISFQGDKKLSRGMFIFDGDICPNYHSGCCEEAKELQYRASAASEDGDSDDDCSLDNTDDVNDEVEEIRLSITQNLATWLKECTFFGYSSNPVTLFDLIPYRHCYLTTTATSLMAFYFGGSVDKTDGVRIPLRDLHECVARSKKGIRIGHLIVLCAMRHNYLKWGETKRGFVFDDEHMIIVEEEEDWYCTFPLEGGRVFTGGVLPADRELWISKVEGPDTFDPANREGVVVTDMWEGLEILGYGWIKSYYLEVAQSVPTNEIATVPATVR</sequence>
<dbReference type="AlphaFoldDB" id="A0AA39WV25"/>
<evidence type="ECO:0000313" key="1">
    <source>
        <dbReference type="EMBL" id="KAK0622134.1"/>
    </source>
</evidence>
<evidence type="ECO:0000313" key="2">
    <source>
        <dbReference type="Proteomes" id="UP001175001"/>
    </source>
</evidence>
<dbReference type="Proteomes" id="UP001175001">
    <property type="component" value="Unassembled WGS sequence"/>
</dbReference>
<dbReference type="EMBL" id="JAUJDW010000160">
    <property type="protein sequence ID" value="KAK0622134.1"/>
    <property type="molecule type" value="Genomic_DNA"/>
</dbReference>
<proteinExistence type="predicted"/>
<accession>A0AA39WV25</accession>
<organism evidence="1 2">
    <name type="scientific">Lasiodiplodia hormozganensis</name>
    <dbReference type="NCBI Taxonomy" id="869390"/>
    <lineage>
        <taxon>Eukaryota</taxon>
        <taxon>Fungi</taxon>
        <taxon>Dikarya</taxon>
        <taxon>Ascomycota</taxon>
        <taxon>Pezizomycotina</taxon>
        <taxon>Dothideomycetes</taxon>
        <taxon>Dothideomycetes incertae sedis</taxon>
        <taxon>Botryosphaeriales</taxon>
        <taxon>Botryosphaeriaceae</taxon>
        <taxon>Lasiodiplodia</taxon>
    </lineage>
</organism>
<comment type="caution">
    <text evidence="1">The sequence shown here is derived from an EMBL/GenBank/DDBJ whole genome shotgun (WGS) entry which is preliminary data.</text>
</comment>
<name>A0AA39WV25_9PEZI</name>
<protein>
    <submittedName>
        <fullName evidence="1">Uncharacterized protein</fullName>
    </submittedName>
</protein>
<keyword evidence="2" id="KW-1185">Reference proteome</keyword>